<reference evidence="1 2" key="1">
    <citation type="journal article" date="2020" name="Cell">
        <title>Large-Scale Comparative Analyses of Tick Genomes Elucidate Their Genetic Diversity and Vector Capacities.</title>
        <authorList>
            <consortium name="Tick Genome and Microbiome Consortium (TIGMIC)"/>
            <person name="Jia N."/>
            <person name="Wang J."/>
            <person name="Shi W."/>
            <person name="Du L."/>
            <person name="Sun Y."/>
            <person name="Zhan W."/>
            <person name="Jiang J.F."/>
            <person name="Wang Q."/>
            <person name="Zhang B."/>
            <person name="Ji P."/>
            <person name="Bell-Sakyi L."/>
            <person name="Cui X.M."/>
            <person name="Yuan T.T."/>
            <person name="Jiang B.G."/>
            <person name="Yang W.F."/>
            <person name="Lam T.T."/>
            <person name="Chang Q.C."/>
            <person name="Ding S.J."/>
            <person name="Wang X.J."/>
            <person name="Zhu J.G."/>
            <person name="Ruan X.D."/>
            <person name="Zhao L."/>
            <person name="Wei J.T."/>
            <person name="Ye R.Z."/>
            <person name="Que T.C."/>
            <person name="Du C.H."/>
            <person name="Zhou Y.H."/>
            <person name="Cheng J.X."/>
            <person name="Dai P.F."/>
            <person name="Guo W.B."/>
            <person name="Han X.H."/>
            <person name="Huang E.J."/>
            <person name="Li L.F."/>
            <person name="Wei W."/>
            <person name="Gao Y.C."/>
            <person name="Liu J.Z."/>
            <person name="Shao H.Z."/>
            <person name="Wang X."/>
            <person name="Wang C.C."/>
            <person name="Yang T.C."/>
            <person name="Huo Q.B."/>
            <person name="Li W."/>
            <person name="Chen H.Y."/>
            <person name="Chen S.E."/>
            <person name="Zhou L.G."/>
            <person name="Ni X.B."/>
            <person name="Tian J.H."/>
            <person name="Sheng Y."/>
            <person name="Liu T."/>
            <person name="Pan Y.S."/>
            <person name="Xia L.Y."/>
            <person name="Li J."/>
            <person name="Zhao F."/>
            <person name="Cao W.C."/>
        </authorList>
    </citation>
    <scope>NUCLEOTIDE SEQUENCE [LARGE SCALE GENOMIC DNA]</scope>
    <source>
        <strain evidence="1">Iper-2018</strain>
    </source>
</reference>
<protein>
    <submittedName>
        <fullName evidence="1">Uncharacterized protein</fullName>
    </submittedName>
</protein>
<organism evidence="1 2">
    <name type="scientific">Ixodes persulcatus</name>
    <name type="common">Taiga tick</name>
    <dbReference type="NCBI Taxonomy" id="34615"/>
    <lineage>
        <taxon>Eukaryota</taxon>
        <taxon>Metazoa</taxon>
        <taxon>Ecdysozoa</taxon>
        <taxon>Arthropoda</taxon>
        <taxon>Chelicerata</taxon>
        <taxon>Arachnida</taxon>
        <taxon>Acari</taxon>
        <taxon>Parasitiformes</taxon>
        <taxon>Ixodida</taxon>
        <taxon>Ixodoidea</taxon>
        <taxon>Ixodidae</taxon>
        <taxon>Ixodinae</taxon>
        <taxon>Ixodes</taxon>
    </lineage>
</organism>
<dbReference type="Proteomes" id="UP000805193">
    <property type="component" value="Unassembled WGS sequence"/>
</dbReference>
<proteinExistence type="predicted"/>
<evidence type="ECO:0000313" key="1">
    <source>
        <dbReference type="EMBL" id="KAG0427556.1"/>
    </source>
</evidence>
<comment type="caution">
    <text evidence="1">The sequence shown here is derived from an EMBL/GenBank/DDBJ whole genome shotgun (WGS) entry which is preliminary data.</text>
</comment>
<sequence length="189" mass="20994">MPHPSQGKQPQRPQPLECVPSCGAPSKVRVALFKEQLPKGRQPQRLQPLECVPSCGATSQVRAALHRHLLPQLVQDRLQQQQQLLITMMNPKERYATLMIDEMQLTPSLVYDASSGTVLGRPTLALADGTVPHHCRATHGLVYDVVKDNMSPTNEVKIEYAKQLVELDSTTELKIAAHLKQSLVNPGHY</sequence>
<gene>
    <name evidence="1" type="ORF">HPB47_025390</name>
</gene>
<keyword evidence="2" id="KW-1185">Reference proteome</keyword>
<name>A0AC60Q3F1_IXOPE</name>
<accession>A0AC60Q3F1</accession>
<dbReference type="EMBL" id="JABSTQ010009615">
    <property type="protein sequence ID" value="KAG0427556.1"/>
    <property type="molecule type" value="Genomic_DNA"/>
</dbReference>
<evidence type="ECO:0000313" key="2">
    <source>
        <dbReference type="Proteomes" id="UP000805193"/>
    </source>
</evidence>